<dbReference type="GO" id="GO:0009117">
    <property type="term" value="P:nucleotide metabolic process"/>
    <property type="evidence" value="ECO:0007669"/>
    <property type="project" value="TreeGrafter"/>
</dbReference>
<evidence type="ECO:0000313" key="6">
    <source>
        <dbReference type="Proteomes" id="UP000019377"/>
    </source>
</evidence>
<dbReference type="InterPro" id="IPR011146">
    <property type="entry name" value="HIT-like"/>
</dbReference>
<dbReference type="PANTHER" id="PTHR46648">
    <property type="entry name" value="HIT FAMILY PROTEIN 1"/>
    <property type="match status" value="1"/>
</dbReference>
<dbReference type="OMA" id="EIGQWLP"/>
<feature type="region of interest" description="Disordered" evidence="3">
    <location>
        <begin position="126"/>
        <end position="165"/>
    </location>
</feature>
<dbReference type="InterPro" id="IPR036265">
    <property type="entry name" value="HIT-like_sf"/>
</dbReference>
<comment type="caution">
    <text evidence="2">Lacks conserved residue(s) required for the propagation of feature annotation.</text>
</comment>
<evidence type="ECO:0000259" key="4">
    <source>
        <dbReference type="PROSITE" id="PS51084"/>
    </source>
</evidence>
<keyword evidence="6" id="KW-1185">Reference proteome</keyword>
<dbReference type="HOGENOM" id="CLU_056776_6_0_1"/>
<dbReference type="EMBL" id="KI545858">
    <property type="protein sequence ID" value="EST08466.1"/>
    <property type="molecule type" value="Genomic_DNA"/>
</dbReference>
<dbReference type="PRINTS" id="PR00332">
    <property type="entry name" value="HISTRIAD"/>
</dbReference>
<dbReference type="PROSITE" id="PS51084">
    <property type="entry name" value="HIT_2"/>
    <property type="match status" value="1"/>
</dbReference>
<evidence type="ECO:0000256" key="2">
    <source>
        <dbReference type="PROSITE-ProRule" id="PRU00464"/>
    </source>
</evidence>
<gene>
    <name evidence="5" type="ORF">PSEUBRA_SCAF16g05283</name>
</gene>
<proteinExistence type="predicted"/>
<dbReference type="Proteomes" id="UP000019377">
    <property type="component" value="Unassembled WGS sequence"/>
</dbReference>
<accession>V5ED99</accession>
<dbReference type="InterPro" id="IPR001310">
    <property type="entry name" value="Histidine_triad_HIT"/>
</dbReference>
<dbReference type="SUPFAM" id="SSF54197">
    <property type="entry name" value="HIT-like"/>
    <property type="match status" value="1"/>
</dbReference>
<dbReference type="Pfam" id="PF01230">
    <property type="entry name" value="HIT"/>
    <property type="match status" value="1"/>
</dbReference>
<dbReference type="Gene3D" id="3.30.428.10">
    <property type="entry name" value="HIT-like"/>
    <property type="match status" value="1"/>
</dbReference>
<evidence type="ECO:0000313" key="5">
    <source>
        <dbReference type="EMBL" id="EST08466.1"/>
    </source>
</evidence>
<feature type="domain" description="HIT" evidence="4">
    <location>
        <begin position="20"/>
        <end position="137"/>
    </location>
</feature>
<feature type="active site" description="Tele-AMP-histidine intermediate" evidence="1">
    <location>
        <position position="120"/>
    </location>
</feature>
<reference evidence="6" key="1">
    <citation type="journal article" date="2013" name="Genome Announc.">
        <title>Draft genome sequence of Pseudozyma brasiliensis sp. nov. strain GHG001, a high producer of endo-1,4-xylanase isolated from an insect pest of sugarcane.</title>
        <authorList>
            <person name="Oliveira J.V.D.C."/>
            <person name="dos Santos R.A.C."/>
            <person name="Borges T.A."/>
            <person name="Riano-Pachon D.M."/>
            <person name="Goldman G.H."/>
        </authorList>
    </citation>
    <scope>NUCLEOTIDE SEQUENCE [LARGE SCALE GENOMIC DNA]</scope>
    <source>
        <strain evidence="6">GHG001</strain>
    </source>
</reference>
<evidence type="ECO:0000256" key="3">
    <source>
        <dbReference type="SAM" id="MobiDB-lite"/>
    </source>
</evidence>
<evidence type="ECO:0000256" key="1">
    <source>
        <dbReference type="PIRSR" id="PIRSR601310-1"/>
    </source>
</evidence>
<dbReference type="OrthoDB" id="672793at2759"/>
<organism evidence="5 6">
    <name type="scientific">Kalmanozyma brasiliensis (strain GHG001)</name>
    <name type="common">Yeast</name>
    <name type="synonym">Pseudozyma brasiliensis</name>
    <dbReference type="NCBI Taxonomy" id="1365824"/>
    <lineage>
        <taxon>Eukaryota</taxon>
        <taxon>Fungi</taxon>
        <taxon>Dikarya</taxon>
        <taxon>Basidiomycota</taxon>
        <taxon>Ustilaginomycotina</taxon>
        <taxon>Ustilaginomycetes</taxon>
        <taxon>Ustilaginales</taxon>
        <taxon>Ustilaginaceae</taxon>
        <taxon>Kalmanozyma</taxon>
    </lineage>
</organism>
<sequence length="184" mass="19922">MTSHTLARFDASKDLADDCAFCKIIAGKSSAFVVYEDESNIAFLDILPLRPGHTLVIPKMHVQQLSHLEPGTAASLSNALVQTTRAIGKALGDERLQVITNQIYAQLVPHSASDSKQQVHFHIVPAAMRPSKDDKTKKSASSNPLAMMGLGHGREELDDEEAEELAKKIREAAAQLKNGPSAKL</sequence>
<dbReference type="PANTHER" id="PTHR46648:SF1">
    <property type="entry name" value="ADENOSINE 5'-MONOPHOSPHORAMIDASE HNT1"/>
    <property type="match status" value="1"/>
</dbReference>
<dbReference type="STRING" id="1365824.V5ED99"/>
<dbReference type="eggNOG" id="KOG3275">
    <property type="taxonomic scope" value="Eukaryota"/>
</dbReference>
<dbReference type="GO" id="GO:0003824">
    <property type="term" value="F:catalytic activity"/>
    <property type="evidence" value="ECO:0007669"/>
    <property type="project" value="InterPro"/>
</dbReference>
<dbReference type="AlphaFoldDB" id="V5ED99"/>
<protein>
    <recommendedName>
        <fullName evidence="4">HIT domain-containing protein</fullName>
    </recommendedName>
</protein>
<name>V5ED99_KALBG</name>